<keyword evidence="3" id="KW-0645">Protease</keyword>
<feature type="compositionally biased region" description="Basic and acidic residues" evidence="1">
    <location>
        <begin position="246"/>
        <end position="256"/>
    </location>
</feature>
<feature type="region of interest" description="Disordered" evidence="1">
    <location>
        <begin position="246"/>
        <end position="285"/>
    </location>
</feature>
<feature type="region of interest" description="Disordered" evidence="1">
    <location>
        <begin position="325"/>
        <end position="347"/>
    </location>
</feature>
<keyword evidence="3" id="KW-0378">Hydrolase</keyword>
<accession>A0A8S5UKG6</accession>
<evidence type="ECO:0000313" key="3">
    <source>
        <dbReference type="EMBL" id="DAF94989.1"/>
    </source>
</evidence>
<reference evidence="3" key="1">
    <citation type="journal article" date="2021" name="Proc. Natl. Acad. Sci. U.S.A.">
        <title>A Catalog of Tens of Thousands of Viruses from Human Metagenomes Reveals Hidden Associations with Chronic Diseases.</title>
        <authorList>
            <person name="Tisza M.J."/>
            <person name="Buck C.B."/>
        </authorList>
    </citation>
    <scope>NUCLEOTIDE SEQUENCE</scope>
    <source>
        <strain evidence="3">CtQf419</strain>
    </source>
</reference>
<dbReference type="GO" id="GO:0008233">
    <property type="term" value="F:peptidase activity"/>
    <property type="evidence" value="ECO:0007669"/>
    <property type="project" value="UniProtKB-KW"/>
</dbReference>
<dbReference type="EMBL" id="BK016102">
    <property type="protein sequence ID" value="DAF94989.1"/>
    <property type="molecule type" value="Genomic_DNA"/>
</dbReference>
<dbReference type="GO" id="GO:0006508">
    <property type="term" value="P:proteolysis"/>
    <property type="evidence" value="ECO:0007669"/>
    <property type="project" value="UniProtKB-KW"/>
</dbReference>
<proteinExistence type="predicted"/>
<sequence>MDLKRVVAGFNVEWISLVGSPANQKKIILKSANAKPSDQTEKQWDFPLTKVDVEKRIVYGLVAVPNEVDTDGDMYTPAAVEKAMENFMACGYTQYIDREHDYNKRDCFVRESWIVKENDPMFTEVGAWAVGIKVMSDDLWDVVKSGGVNGLSLAGWAYESLDPESAAEFNVTKAGKTISEKTKNTLEAAKNALVDALEMIRNLMPEKNQKNNEMEDVLNMKKEELEALIKSTVTEAVKPIQEEIETLKKSENDDNAGKGAAGDTGTGEADQNDGTGTGDDTGEGDLTGEQIAEVIKSTVAEVVKPIQADIQMLKSVGIMRANTEPGISKIEKEQSPFDGSFVPGSLD</sequence>
<name>A0A8S5UKG6_9CAUD</name>
<dbReference type="Pfam" id="PF14550">
    <property type="entry name" value="Peptidase_S78_2"/>
    <property type="match status" value="1"/>
</dbReference>
<organism evidence="3">
    <name type="scientific">Myoviridae sp. ctQf419</name>
    <dbReference type="NCBI Taxonomy" id="2825102"/>
    <lineage>
        <taxon>Viruses</taxon>
        <taxon>Duplodnaviria</taxon>
        <taxon>Heunggongvirae</taxon>
        <taxon>Uroviricota</taxon>
        <taxon>Caudoviricetes</taxon>
    </lineage>
</organism>
<evidence type="ECO:0000259" key="2">
    <source>
        <dbReference type="Pfam" id="PF14550"/>
    </source>
</evidence>
<dbReference type="InterPro" id="IPR027924">
    <property type="entry name" value="XkdF"/>
</dbReference>
<evidence type="ECO:0000256" key="1">
    <source>
        <dbReference type="SAM" id="MobiDB-lite"/>
    </source>
</evidence>
<feature type="domain" description="Phage-like element PBSX protein XkdF" evidence="2">
    <location>
        <begin position="48"/>
        <end position="157"/>
    </location>
</feature>
<protein>
    <submittedName>
        <fullName evidence="3">Serine protease</fullName>
    </submittedName>
</protein>